<gene>
    <name evidence="3" type="ORF">CEXT_364791</name>
</gene>
<evidence type="ECO:0000313" key="4">
    <source>
        <dbReference type="Proteomes" id="UP001054945"/>
    </source>
</evidence>
<feature type="region of interest" description="Disordered" evidence="1">
    <location>
        <begin position="28"/>
        <end position="61"/>
    </location>
</feature>
<sequence>MHKATNQSTIYYFFYIVMSLLMHTISNPPTSDEGESTAFREESGIFGPTLISPPTNSRKRRGDAKNIVCWRLMEVVCQKAKKGSRKKESAKRMRGANGVGKWANGQ</sequence>
<feature type="region of interest" description="Disordered" evidence="1">
    <location>
        <begin position="81"/>
        <end position="106"/>
    </location>
</feature>
<keyword evidence="4" id="KW-1185">Reference proteome</keyword>
<name>A0AAV4X7V2_CAEEX</name>
<evidence type="ECO:0000313" key="3">
    <source>
        <dbReference type="EMBL" id="GIY91356.1"/>
    </source>
</evidence>
<evidence type="ECO:0000256" key="2">
    <source>
        <dbReference type="SAM" id="Phobius"/>
    </source>
</evidence>
<proteinExistence type="predicted"/>
<keyword evidence="2" id="KW-0812">Transmembrane</keyword>
<protein>
    <recommendedName>
        <fullName evidence="5">Secreted protein</fullName>
    </recommendedName>
</protein>
<keyword evidence="2" id="KW-1133">Transmembrane helix</keyword>
<keyword evidence="2" id="KW-0472">Membrane</keyword>
<feature type="transmembrane region" description="Helical" evidence="2">
    <location>
        <begin position="9"/>
        <end position="26"/>
    </location>
</feature>
<dbReference type="EMBL" id="BPLR01017405">
    <property type="protein sequence ID" value="GIY91356.1"/>
    <property type="molecule type" value="Genomic_DNA"/>
</dbReference>
<reference evidence="3 4" key="1">
    <citation type="submission" date="2021-06" db="EMBL/GenBank/DDBJ databases">
        <title>Caerostris extrusa draft genome.</title>
        <authorList>
            <person name="Kono N."/>
            <person name="Arakawa K."/>
        </authorList>
    </citation>
    <scope>NUCLEOTIDE SEQUENCE [LARGE SCALE GENOMIC DNA]</scope>
</reference>
<accession>A0AAV4X7V2</accession>
<evidence type="ECO:0008006" key="5">
    <source>
        <dbReference type="Google" id="ProtNLM"/>
    </source>
</evidence>
<dbReference type="AlphaFoldDB" id="A0AAV4X7V2"/>
<organism evidence="3 4">
    <name type="scientific">Caerostris extrusa</name>
    <name type="common">Bark spider</name>
    <name type="synonym">Caerostris bankana</name>
    <dbReference type="NCBI Taxonomy" id="172846"/>
    <lineage>
        <taxon>Eukaryota</taxon>
        <taxon>Metazoa</taxon>
        <taxon>Ecdysozoa</taxon>
        <taxon>Arthropoda</taxon>
        <taxon>Chelicerata</taxon>
        <taxon>Arachnida</taxon>
        <taxon>Araneae</taxon>
        <taxon>Araneomorphae</taxon>
        <taxon>Entelegynae</taxon>
        <taxon>Araneoidea</taxon>
        <taxon>Araneidae</taxon>
        <taxon>Caerostris</taxon>
    </lineage>
</organism>
<dbReference type="Proteomes" id="UP001054945">
    <property type="component" value="Unassembled WGS sequence"/>
</dbReference>
<comment type="caution">
    <text evidence="3">The sequence shown here is derived from an EMBL/GenBank/DDBJ whole genome shotgun (WGS) entry which is preliminary data.</text>
</comment>
<evidence type="ECO:0000256" key="1">
    <source>
        <dbReference type="SAM" id="MobiDB-lite"/>
    </source>
</evidence>